<dbReference type="Proteomes" id="UP000272400">
    <property type="component" value="Unassembled WGS sequence"/>
</dbReference>
<feature type="transmembrane region" description="Helical" evidence="1">
    <location>
        <begin position="217"/>
        <end position="236"/>
    </location>
</feature>
<organism evidence="2 3">
    <name type="scientific">Actinocorallia herbida</name>
    <dbReference type="NCBI Taxonomy" id="58109"/>
    <lineage>
        <taxon>Bacteria</taxon>
        <taxon>Bacillati</taxon>
        <taxon>Actinomycetota</taxon>
        <taxon>Actinomycetes</taxon>
        <taxon>Streptosporangiales</taxon>
        <taxon>Thermomonosporaceae</taxon>
        <taxon>Actinocorallia</taxon>
    </lineage>
</organism>
<sequence length="421" mass="45110">MSGTRNPVPSRGARTVRRAAAAFVVVLLALPLAPAFAEGVIPPHATARWERIAEALRDDPLFVDTDLADAMPGPMRRELRAEMKTAAEALKTDVYFIAVPDPNESETEGNASLLLAGVYDEFRKDGLYLMVDQDGDLEGRDYGVPRDFGYQVVAYEDRNAADYERPFADLLGRVETVLTAAAALPAGEPRLPDGPPDLPSFAEDEPFGPEPEIAGPFFAGLLILGPLLVLVLWGFWAAAKGLWAGRGEAKAKASWRTKPSLGRLRTTSRKELRTLAEGLDKAGDTTGAATAMRAYDAALLVADEARRGTDPAVEALDLLGVIVLCRQGTLALAQDLSRGPLFCQVNPLHGLGTRARTSADAGHPPGQVCAVCAGLSRSRVRTAILRVPDGRPYPEVESLWRTGFGGRPDLAARVLESLGVR</sequence>
<evidence type="ECO:0000313" key="2">
    <source>
        <dbReference type="EMBL" id="ROO82988.1"/>
    </source>
</evidence>
<gene>
    <name evidence="2" type="ORF">EDD29_0476</name>
</gene>
<keyword evidence="1" id="KW-1133">Transmembrane helix</keyword>
<dbReference type="AlphaFoldDB" id="A0A3N1CQH4"/>
<keyword evidence="1" id="KW-0812">Transmembrane</keyword>
<evidence type="ECO:0000256" key="1">
    <source>
        <dbReference type="SAM" id="Phobius"/>
    </source>
</evidence>
<dbReference type="EMBL" id="RJKE01000001">
    <property type="protein sequence ID" value="ROO82988.1"/>
    <property type="molecule type" value="Genomic_DNA"/>
</dbReference>
<reference evidence="2 3" key="1">
    <citation type="submission" date="2018-11" db="EMBL/GenBank/DDBJ databases">
        <title>Sequencing the genomes of 1000 actinobacteria strains.</title>
        <authorList>
            <person name="Klenk H.-P."/>
        </authorList>
    </citation>
    <scope>NUCLEOTIDE SEQUENCE [LARGE SCALE GENOMIC DNA]</scope>
    <source>
        <strain evidence="2 3">DSM 44254</strain>
    </source>
</reference>
<keyword evidence="3" id="KW-1185">Reference proteome</keyword>
<accession>A0A3N1CQH4</accession>
<dbReference type="OrthoDB" id="3429848at2"/>
<protein>
    <submittedName>
        <fullName evidence="2">Uncharacterized protein</fullName>
    </submittedName>
</protein>
<proteinExistence type="predicted"/>
<keyword evidence="1" id="KW-0472">Membrane</keyword>
<comment type="caution">
    <text evidence="2">The sequence shown here is derived from an EMBL/GenBank/DDBJ whole genome shotgun (WGS) entry which is preliminary data.</text>
</comment>
<name>A0A3N1CQH4_9ACTN</name>
<evidence type="ECO:0000313" key="3">
    <source>
        <dbReference type="Proteomes" id="UP000272400"/>
    </source>
</evidence>
<dbReference type="RefSeq" id="WP_148085854.1">
    <property type="nucleotide sequence ID" value="NZ_RJKE01000001.1"/>
</dbReference>